<dbReference type="OrthoDB" id="1911848at2759"/>
<evidence type="ECO:0000259" key="1">
    <source>
        <dbReference type="PROSITE" id="PS50011"/>
    </source>
</evidence>
<feature type="domain" description="Protein kinase" evidence="1">
    <location>
        <begin position="201"/>
        <end position="487"/>
    </location>
</feature>
<dbReference type="EMBL" id="JAPMSZ010000010">
    <property type="protein sequence ID" value="KAJ5086397.1"/>
    <property type="molecule type" value="Genomic_DNA"/>
</dbReference>
<dbReference type="PANTHER" id="PTHR37542:SF1">
    <property type="entry name" value="PRION-INHIBITION AND PROPAGATION HELO DOMAIN-CONTAINING PROTEIN"/>
    <property type="match status" value="1"/>
</dbReference>
<dbReference type="GO" id="GO:0005524">
    <property type="term" value="F:ATP binding"/>
    <property type="evidence" value="ECO:0007669"/>
    <property type="project" value="InterPro"/>
</dbReference>
<evidence type="ECO:0000313" key="2">
    <source>
        <dbReference type="EMBL" id="KAJ5086397.1"/>
    </source>
</evidence>
<name>A0A9W9ER05_9EURO</name>
<accession>A0A9W9ER05</accession>
<dbReference type="GeneID" id="81397398"/>
<organism evidence="2 3">
    <name type="scientific">Penicillium alfredii</name>
    <dbReference type="NCBI Taxonomy" id="1506179"/>
    <lineage>
        <taxon>Eukaryota</taxon>
        <taxon>Fungi</taxon>
        <taxon>Dikarya</taxon>
        <taxon>Ascomycota</taxon>
        <taxon>Pezizomycotina</taxon>
        <taxon>Eurotiomycetes</taxon>
        <taxon>Eurotiomycetidae</taxon>
        <taxon>Eurotiales</taxon>
        <taxon>Aspergillaceae</taxon>
        <taxon>Penicillium</taxon>
    </lineage>
</organism>
<reference evidence="2" key="1">
    <citation type="submission" date="2022-11" db="EMBL/GenBank/DDBJ databases">
        <authorList>
            <person name="Petersen C."/>
        </authorList>
    </citation>
    <scope>NUCLEOTIDE SEQUENCE</scope>
    <source>
        <strain evidence="2">IBT 34128</strain>
    </source>
</reference>
<dbReference type="RefSeq" id="XP_056508522.1">
    <property type="nucleotide sequence ID" value="XM_056658229.1"/>
</dbReference>
<dbReference type="AlphaFoldDB" id="A0A9W9ER05"/>
<proteinExistence type="predicted"/>
<dbReference type="Gene3D" id="1.10.510.10">
    <property type="entry name" value="Transferase(Phosphotransferase) domain 1"/>
    <property type="match status" value="1"/>
</dbReference>
<gene>
    <name evidence="2" type="ORF">NUU61_007704</name>
</gene>
<reference evidence="2" key="2">
    <citation type="journal article" date="2023" name="IMA Fungus">
        <title>Comparative genomic study of the Penicillium genus elucidates a diverse pangenome and 15 lateral gene transfer events.</title>
        <authorList>
            <person name="Petersen C."/>
            <person name="Sorensen T."/>
            <person name="Nielsen M.R."/>
            <person name="Sondergaard T.E."/>
            <person name="Sorensen J.L."/>
            <person name="Fitzpatrick D.A."/>
            <person name="Frisvad J.C."/>
            <person name="Nielsen K.L."/>
        </authorList>
    </citation>
    <scope>NUCLEOTIDE SEQUENCE</scope>
    <source>
        <strain evidence="2">IBT 34128</strain>
    </source>
</reference>
<dbReference type="PANTHER" id="PTHR37542">
    <property type="entry name" value="HELO DOMAIN-CONTAINING PROTEIN-RELATED"/>
    <property type="match status" value="1"/>
</dbReference>
<sequence length="522" mass="59448">MSGVELGLAIVGTLDLCLKYGTLVVSKYKAFQEAESEIQERVTTIEATWIKISQQLEYLQRVWEALDEDYRDLQGRILQILQRKLQAAVLETSKLERHSPPNTDRLGKRKAGRYVLSVKKSLDNAIQDLQSWQKEFDTTWFLVLRIANATIDTELAKRPGTEKLSVARHLRDALQPKPQRKSSVSLPEAELKSASRSDIPFSTSQLVEIPRFGTFILDSVDFSSRKDASMFKRNVRDLAVKLQQVEPYVFHILRCFGIVRTTDPTTHQILSYDFIFCLPENCSQPQSLRSHLLAGASHSLGARIRIAKQLATSISYIHVLEFVHKNIRPETVLIFQDGDSQLGPLFLLGFKTFRSADGKTLRLGNSEWAENIYQHPDRQGTNPDADYIIQHDIYSLGVCLLEIGLWGSFVTPTGDANLFLRTSTPNLTVLGRNESFKNHFTQLAMDRLPARMGEKYTQVVVNCLTCMDETNPDFGDESEFEDEDGVLIGVKYIEKVWRMETRRVGYYFLELADADSTRYFSN</sequence>
<keyword evidence="3" id="KW-1185">Reference proteome</keyword>
<dbReference type="SUPFAM" id="SSF56112">
    <property type="entry name" value="Protein kinase-like (PK-like)"/>
    <property type="match status" value="1"/>
</dbReference>
<dbReference type="InterPro" id="IPR011009">
    <property type="entry name" value="Kinase-like_dom_sf"/>
</dbReference>
<comment type="caution">
    <text evidence="2">The sequence shown here is derived from an EMBL/GenBank/DDBJ whole genome shotgun (WGS) entry which is preliminary data.</text>
</comment>
<dbReference type="GO" id="GO:0004672">
    <property type="term" value="F:protein kinase activity"/>
    <property type="evidence" value="ECO:0007669"/>
    <property type="project" value="InterPro"/>
</dbReference>
<evidence type="ECO:0000313" key="3">
    <source>
        <dbReference type="Proteomes" id="UP001141434"/>
    </source>
</evidence>
<protein>
    <recommendedName>
        <fullName evidence="1">Protein kinase domain-containing protein</fullName>
    </recommendedName>
</protein>
<dbReference type="Proteomes" id="UP001141434">
    <property type="component" value="Unassembled WGS sequence"/>
</dbReference>
<dbReference type="InterPro" id="IPR000719">
    <property type="entry name" value="Prot_kinase_dom"/>
</dbReference>
<dbReference type="PROSITE" id="PS50011">
    <property type="entry name" value="PROTEIN_KINASE_DOM"/>
    <property type="match status" value="1"/>
</dbReference>